<feature type="domain" description="Methyltransferase" evidence="1">
    <location>
        <begin position="165"/>
        <end position="302"/>
    </location>
</feature>
<dbReference type="Proteomes" id="UP000273083">
    <property type="component" value="Unassembled WGS sequence"/>
</dbReference>
<dbReference type="SUPFAM" id="SSF53335">
    <property type="entry name" value="S-adenosyl-L-methionine-dependent methyltransferases"/>
    <property type="match status" value="1"/>
</dbReference>
<dbReference type="InterPro" id="IPR025714">
    <property type="entry name" value="Methyltranfer_dom"/>
</dbReference>
<dbReference type="PANTHER" id="PTHR13369">
    <property type="match status" value="1"/>
</dbReference>
<dbReference type="PANTHER" id="PTHR13369:SF3">
    <property type="entry name" value="METHYLTRANSFERASE DOMAIN-CONTAINING PROTEIN"/>
    <property type="match status" value="1"/>
</dbReference>
<comment type="caution">
    <text evidence="2">The sequence shown here is derived from an EMBL/GenBank/DDBJ whole genome shotgun (WGS) entry which is preliminary data.</text>
</comment>
<dbReference type="GO" id="GO:0032259">
    <property type="term" value="P:methylation"/>
    <property type="evidence" value="ECO:0007669"/>
    <property type="project" value="UniProtKB-KW"/>
</dbReference>
<proteinExistence type="predicted"/>
<dbReference type="Pfam" id="PF13679">
    <property type="entry name" value="Methyltransf_32"/>
    <property type="match status" value="1"/>
</dbReference>
<gene>
    <name evidence="2" type="ORF">EDD66_101505</name>
</gene>
<dbReference type="CDD" id="cd02440">
    <property type="entry name" value="AdoMet_MTases"/>
    <property type="match status" value="1"/>
</dbReference>
<sequence length="400" mass="46268">MGQEILNVLEENLNLDLMEIIISNSSNKDKMSKIKIRPIMLKNRLVFQIESFVGKQVFHNNVNKEELISKCKEWFSIGSNEDKIIFRQIQIQTHTEMIHILISKKGKVTVRSKKIQSKEEKGNFVETLAHNRKKAYILEEGRKVPFLVDLGVMTPEGQIIRSKYDKYRQINRFLEYVEDILPNFNPAKEITIIDFGCGKSYLTFAIYYYLRELKGYNIQMIGLDLKEEVIKKCNDLSKRYGYEKLRFLYGDIASFEGADSVDMVVTLHACDTATDHALYKAIKWGAKVILSVPCCQHELNHQMNCKQLDHILDYGLIKERTAALLTDALRGNLLEAVGYKTQILEFIDMEHTPKNILIRAVKNSQGVNHLEAQVKETMKFFGVNPTLYQLLKEDMEVKLC</sequence>
<keyword evidence="2" id="KW-0808">Transferase</keyword>
<organism evidence="2 3">
    <name type="scientific">Mobilisporobacter senegalensis</name>
    <dbReference type="NCBI Taxonomy" id="1329262"/>
    <lineage>
        <taxon>Bacteria</taxon>
        <taxon>Bacillati</taxon>
        <taxon>Bacillota</taxon>
        <taxon>Clostridia</taxon>
        <taxon>Lachnospirales</taxon>
        <taxon>Lachnospiraceae</taxon>
        <taxon>Mobilisporobacter</taxon>
    </lineage>
</organism>
<reference evidence="2 3" key="1">
    <citation type="submission" date="2018-11" db="EMBL/GenBank/DDBJ databases">
        <title>Genomic Encyclopedia of Type Strains, Phase IV (KMG-IV): sequencing the most valuable type-strain genomes for metagenomic binning, comparative biology and taxonomic classification.</title>
        <authorList>
            <person name="Goeker M."/>
        </authorList>
    </citation>
    <scope>NUCLEOTIDE SEQUENCE [LARGE SCALE GENOMIC DNA]</scope>
    <source>
        <strain evidence="2 3">DSM 26537</strain>
    </source>
</reference>
<dbReference type="OrthoDB" id="5502211at2"/>
<name>A0A3N1XZ61_9FIRM</name>
<dbReference type="GO" id="GO:0008168">
    <property type="term" value="F:methyltransferase activity"/>
    <property type="evidence" value="ECO:0007669"/>
    <property type="project" value="UniProtKB-KW"/>
</dbReference>
<evidence type="ECO:0000313" key="2">
    <source>
        <dbReference type="EMBL" id="ROR31885.1"/>
    </source>
</evidence>
<dbReference type="InterPro" id="IPR029063">
    <property type="entry name" value="SAM-dependent_MTases_sf"/>
</dbReference>
<evidence type="ECO:0000313" key="3">
    <source>
        <dbReference type="Proteomes" id="UP000273083"/>
    </source>
</evidence>
<dbReference type="Gene3D" id="3.40.50.150">
    <property type="entry name" value="Vaccinia Virus protein VP39"/>
    <property type="match status" value="1"/>
</dbReference>
<keyword evidence="3" id="KW-1185">Reference proteome</keyword>
<accession>A0A3N1XZ61</accession>
<dbReference type="AlphaFoldDB" id="A0A3N1XZ61"/>
<dbReference type="EMBL" id="RJVG01000001">
    <property type="protein sequence ID" value="ROR31885.1"/>
    <property type="molecule type" value="Genomic_DNA"/>
</dbReference>
<evidence type="ECO:0000259" key="1">
    <source>
        <dbReference type="Pfam" id="PF13679"/>
    </source>
</evidence>
<dbReference type="RefSeq" id="WP_123607970.1">
    <property type="nucleotide sequence ID" value="NZ_RJVG01000001.1"/>
</dbReference>
<protein>
    <submittedName>
        <fullName evidence="2">Methyltransferase family protein</fullName>
    </submittedName>
</protein>
<dbReference type="GO" id="GO:0005737">
    <property type="term" value="C:cytoplasm"/>
    <property type="evidence" value="ECO:0007669"/>
    <property type="project" value="TreeGrafter"/>
</dbReference>
<keyword evidence="2" id="KW-0489">Methyltransferase</keyword>